<dbReference type="EMBL" id="GBXM01064142">
    <property type="protein sequence ID" value="JAH44435.1"/>
    <property type="molecule type" value="Transcribed_RNA"/>
</dbReference>
<reference evidence="1" key="1">
    <citation type="submission" date="2014-11" db="EMBL/GenBank/DDBJ databases">
        <authorList>
            <person name="Amaro Gonzalez C."/>
        </authorList>
    </citation>
    <scope>NUCLEOTIDE SEQUENCE</scope>
</reference>
<protein>
    <submittedName>
        <fullName evidence="1">Uncharacterized protein</fullName>
    </submittedName>
</protein>
<accession>A0A0E9SUW8</accession>
<reference evidence="1" key="2">
    <citation type="journal article" date="2015" name="Fish Shellfish Immunol.">
        <title>Early steps in the European eel (Anguilla anguilla)-Vibrio vulnificus interaction in the gills: Role of the RtxA13 toxin.</title>
        <authorList>
            <person name="Callol A."/>
            <person name="Pajuelo D."/>
            <person name="Ebbesson L."/>
            <person name="Teles M."/>
            <person name="MacKenzie S."/>
            <person name="Amaro C."/>
        </authorList>
    </citation>
    <scope>NUCLEOTIDE SEQUENCE</scope>
</reference>
<name>A0A0E9SUW8_ANGAN</name>
<dbReference type="AlphaFoldDB" id="A0A0E9SUW8"/>
<evidence type="ECO:0000313" key="1">
    <source>
        <dbReference type="EMBL" id="JAH44435.1"/>
    </source>
</evidence>
<proteinExistence type="predicted"/>
<sequence length="39" mass="4565">MDERTVTSLTSRNMWSYINVTMCSYMECFTCILNTSMNS</sequence>
<organism evidence="1">
    <name type="scientific">Anguilla anguilla</name>
    <name type="common">European freshwater eel</name>
    <name type="synonym">Muraena anguilla</name>
    <dbReference type="NCBI Taxonomy" id="7936"/>
    <lineage>
        <taxon>Eukaryota</taxon>
        <taxon>Metazoa</taxon>
        <taxon>Chordata</taxon>
        <taxon>Craniata</taxon>
        <taxon>Vertebrata</taxon>
        <taxon>Euteleostomi</taxon>
        <taxon>Actinopterygii</taxon>
        <taxon>Neopterygii</taxon>
        <taxon>Teleostei</taxon>
        <taxon>Anguilliformes</taxon>
        <taxon>Anguillidae</taxon>
        <taxon>Anguilla</taxon>
    </lineage>
</organism>